<feature type="transmembrane region" description="Helical" evidence="7">
    <location>
        <begin position="177"/>
        <end position="199"/>
    </location>
</feature>
<comment type="similarity">
    <text evidence="2 7">Belongs to the UPF0056 (MarC) family.</text>
</comment>
<keyword evidence="4 7" id="KW-0812">Transmembrane</keyword>
<dbReference type="EMBL" id="CP162601">
    <property type="protein sequence ID" value="XDK24924.1"/>
    <property type="molecule type" value="Genomic_DNA"/>
</dbReference>
<dbReference type="GO" id="GO:0005886">
    <property type="term" value="C:plasma membrane"/>
    <property type="evidence" value="ECO:0007669"/>
    <property type="project" value="UniProtKB-SubCell"/>
</dbReference>
<sequence length="216" mass="22856">MLDIIVTQFVVLWAVVDPIGSVPVYLSQTQHLTPKQRKVVAAKAVIIATGILSFFLVAGQVLLEAMQIPLPAFQAAGGLVLLIFALTMIFGEGKPGQEQRLSQSASKHELSNMAVYPLAMPSIASPGAMMAIVMLTDNHRYSLYDQAVTAGILLLVLLITWLLLLGANGINKLIGQAGAAIISRVMGLILAAIAISNLLQGIKDFFIASGSTTTFG</sequence>
<dbReference type="RefSeq" id="WP_306102055.1">
    <property type="nucleotide sequence ID" value="NZ_CP162601.1"/>
</dbReference>
<dbReference type="PANTHER" id="PTHR33508:SF1">
    <property type="entry name" value="UPF0056 MEMBRANE PROTEIN YHCE"/>
    <property type="match status" value="1"/>
</dbReference>
<evidence type="ECO:0000256" key="2">
    <source>
        <dbReference type="ARBA" id="ARBA00009784"/>
    </source>
</evidence>
<reference evidence="8" key="1">
    <citation type="submission" date="2024-07" db="EMBL/GenBank/DDBJ databases">
        <title>Genome Analysis of a Potential Novel Vibrio Species Secreting pH- and Thermo-stable Alginate Lyase and its Application in Producing Alginate Oligosaccharides.</title>
        <authorList>
            <person name="Huang H."/>
            <person name="Bao K."/>
        </authorList>
    </citation>
    <scope>NUCLEOTIDE SEQUENCE</scope>
    <source>
        <strain evidence="8">HB236076</strain>
    </source>
</reference>
<evidence type="ECO:0000256" key="4">
    <source>
        <dbReference type="ARBA" id="ARBA00022692"/>
    </source>
</evidence>
<evidence type="ECO:0000313" key="8">
    <source>
        <dbReference type="EMBL" id="XDK24924.1"/>
    </source>
</evidence>
<evidence type="ECO:0000256" key="7">
    <source>
        <dbReference type="RuleBase" id="RU362048"/>
    </source>
</evidence>
<gene>
    <name evidence="8" type="ORF">AB0763_12260</name>
</gene>
<evidence type="ECO:0000256" key="3">
    <source>
        <dbReference type="ARBA" id="ARBA00022475"/>
    </source>
</evidence>
<dbReference type="KEGG" id="vih:AB0763_12260"/>
<evidence type="ECO:0000256" key="6">
    <source>
        <dbReference type="ARBA" id="ARBA00023136"/>
    </source>
</evidence>
<comment type="subcellular location">
    <subcellularLocation>
        <location evidence="1 7">Cell membrane</location>
        <topology evidence="1 7">Multi-pass membrane protein</topology>
    </subcellularLocation>
</comment>
<organism evidence="8">
    <name type="scientific">Vibrio sp. HB236076</name>
    <dbReference type="NCBI Taxonomy" id="3232307"/>
    <lineage>
        <taxon>Bacteria</taxon>
        <taxon>Pseudomonadati</taxon>
        <taxon>Pseudomonadota</taxon>
        <taxon>Gammaproteobacteria</taxon>
        <taxon>Vibrionales</taxon>
        <taxon>Vibrionaceae</taxon>
        <taxon>Vibrio</taxon>
    </lineage>
</organism>
<feature type="transmembrane region" description="Helical" evidence="7">
    <location>
        <begin position="114"/>
        <end position="135"/>
    </location>
</feature>
<feature type="transmembrane region" description="Helical" evidence="7">
    <location>
        <begin position="75"/>
        <end position="93"/>
    </location>
</feature>
<protein>
    <recommendedName>
        <fullName evidence="7">UPF0056 membrane protein</fullName>
    </recommendedName>
</protein>
<keyword evidence="3" id="KW-1003">Cell membrane</keyword>
<dbReference type="InterPro" id="IPR002771">
    <property type="entry name" value="Multi_antbiot-R_MarC"/>
</dbReference>
<dbReference type="Pfam" id="PF01914">
    <property type="entry name" value="MarC"/>
    <property type="match status" value="1"/>
</dbReference>
<evidence type="ECO:0000256" key="1">
    <source>
        <dbReference type="ARBA" id="ARBA00004651"/>
    </source>
</evidence>
<accession>A0AB39HFD9</accession>
<feature type="transmembrane region" description="Helical" evidence="7">
    <location>
        <begin position="6"/>
        <end position="27"/>
    </location>
</feature>
<keyword evidence="6 7" id="KW-0472">Membrane</keyword>
<dbReference type="AlphaFoldDB" id="A0AB39HFD9"/>
<evidence type="ECO:0000256" key="5">
    <source>
        <dbReference type="ARBA" id="ARBA00022989"/>
    </source>
</evidence>
<dbReference type="NCBIfam" id="TIGR00427">
    <property type="entry name" value="NAAT family transporter"/>
    <property type="match status" value="1"/>
</dbReference>
<feature type="transmembrane region" description="Helical" evidence="7">
    <location>
        <begin position="147"/>
        <end position="165"/>
    </location>
</feature>
<name>A0AB39HFD9_9VIBR</name>
<dbReference type="PANTHER" id="PTHR33508">
    <property type="entry name" value="UPF0056 MEMBRANE PROTEIN YHCE"/>
    <property type="match status" value="1"/>
</dbReference>
<feature type="transmembrane region" description="Helical" evidence="7">
    <location>
        <begin position="39"/>
        <end position="63"/>
    </location>
</feature>
<proteinExistence type="inferred from homology"/>
<keyword evidence="5 7" id="KW-1133">Transmembrane helix</keyword>